<feature type="chain" id="PRO_5043095573" description="Purple acid phosphatase" evidence="8">
    <location>
        <begin position="26"/>
        <end position="478"/>
    </location>
</feature>
<organism evidence="11 12">
    <name type="scientific">Erythroxylum novogranatense</name>
    <dbReference type="NCBI Taxonomy" id="1862640"/>
    <lineage>
        <taxon>Eukaryota</taxon>
        <taxon>Viridiplantae</taxon>
        <taxon>Streptophyta</taxon>
        <taxon>Embryophyta</taxon>
        <taxon>Tracheophyta</taxon>
        <taxon>Spermatophyta</taxon>
        <taxon>Magnoliopsida</taxon>
        <taxon>eudicotyledons</taxon>
        <taxon>Gunneridae</taxon>
        <taxon>Pentapetalae</taxon>
        <taxon>rosids</taxon>
        <taxon>fabids</taxon>
        <taxon>Malpighiales</taxon>
        <taxon>Erythroxylaceae</taxon>
        <taxon>Erythroxylum</taxon>
    </lineage>
</organism>
<dbReference type="CDD" id="cd00839">
    <property type="entry name" value="MPP_PAPs"/>
    <property type="match status" value="1"/>
</dbReference>
<dbReference type="GO" id="GO:0003993">
    <property type="term" value="F:acid phosphatase activity"/>
    <property type="evidence" value="ECO:0007669"/>
    <property type="project" value="UniProtKB-EC"/>
</dbReference>
<dbReference type="SUPFAM" id="SSF49363">
    <property type="entry name" value="Purple acid phosphatase, N-terminal domain"/>
    <property type="match status" value="1"/>
</dbReference>
<dbReference type="Pfam" id="PF16656">
    <property type="entry name" value="Pur_ac_phosph_N"/>
    <property type="match status" value="1"/>
</dbReference>
<feature type="signal peptide" evidence="8">
    <location>
        <begin position="1"/>
        <end position="25"/>
    </location>
</feature>
<proteinExistence type="inferred from homology"/>
<keyword evidence="4 8" id="KW-0732">Signal</keyword>
<keyword evidence="6" id="KW-0862">Zinc</keyword>
<evidence type="ECO:0000256" key="6">
    <source>
        <dbReference type="ARBA" id="ARBA00022833"/>
    </source>
</evidence>
<dbReference type="InterPro" id="IPR008963">
    <property type="entry name" value="Purple_acid_Pase-like_N"/>
</dbReference>
<dbReference type="InterPro" id="IPR015914">
    <property type="entry name" value="PAPs_N"/>
</dbReference>
<dbReference type="InterPro" id="IPR004843">
    <property type="entry name" value="Calcineurin-like_PHP"/>
</dbReference>
<protein>
    <recommendedName>
        <fullName evidence="8">Purple acid phosphatase</fullName>
        <ecNumber evidence="8">3.1.3.2</ecNumber>
    </recommendedName>
</protein>
<evidence type="ECO:0000256" key="3">
    <source>
        <dbReference type="ARBA" id="ARBA00008723"/>
    </source>
</evidence>
<dbReference type="Gene3D" id="2.60.40.380">
    <property type="entry name" value="Purple acid phosphatase-like, N-terminal"/>
    <property type="match status" value="1"/>
</dbReference>
<feature type="domain" description="Purple acid phosphatase N-terminal" evidence="10">
    <location>
        <begin position="70"/>
        <end position="188"/>
    </location>
</feature>
<dbReference type="InterPro" id="IPR039331">
    <property type="entry name" value="PAPs-like"/>
</dbReference>
<evidence type="ECO:0000259" key="9">
    <source>
        <dbReference type="Pfam" id="PF00149"/>
    </source>
</evidence>
<evidence type="ECO:0000256" key="5">
    <source>
        <dbReference type="ARBA" id="ARBA00022801"/>
    </source>
</evidence>
<name>A0AAV8SUA3_9ROSI</name>
<evidence type="ECO:0000256" key="2">
    <source>
        <dbReference type="ARBA" id="ARBA00001962"/>
    </source>
</evidence>
<dbReference type="SUPFAM" id="SSF56300">
    <property type="entry name" value="Metallo-dependent phosphatases"/>
    <property type="match status" value="1"/>
</dbReference>
<dbReference type="GO" id="GO:0046872">
    <property type="term" value="F:metal ion binding"/>
    <property type="evidence" value="ECO:0007669"/>
    <property type="project" value="InterPro"/>
</dbReference>
<keyword evidence="7" id="KW-0325">Glycoprotein</keyword>
<dbReference type="EMBL" id="JAIWQS010000009">
    <property type="protein sequence ID" value="KAJ8755529.1"/>
    <property type="molecule type" value="Genomic_DNA"/>
</dbReference>
<comment type="cofactor">
    <cofactor evidence="2">
        <name>Fe cation</name>
        <dbReference type="ChEBI" id="CHEBI:24875"/>
    </cofactor>
</comment>
<evidence type="ECO:0000313" key="12">
    <source>
        <dbReference type="Proteomes" id="UP001159364"/>
    </source>
</evidence>
<evidence type="ECO:0000259" key="10">
    <source>
        <dbReference type="Pfam" id="PF16656"/>
    </source>
</evidence>
<keyword evidence="12" id="KW-1185">Reference proteome</keyword>
<comment type="catalytic activity">
    <reaction evidence="1 8">
        <text>a phosphate monoester + H2O = an alcohol + phosphate</text>
        <dbReference type="Rhea" id="RHEA:15017"/>
        <dbReference type="ChEBI" id="CHEBI:15377"/>
        <dbReference type="ChEBI" id="CHEBI:30879"/>
        <dbReference type="ChEBI" id="CHEBI:43474"/>
        <dbReference type="ChEBI" id="CHEBI:67140"/>
        <dbReference type="EC" id="3.1.3.2"/>
    </reaction>
</comment>
<dbReference type="AlphaFoldDB" id="A0AAV8SUA3"/>
<comment type="caution">
    <text evidence="11">The sequence shown here is derived from an EMBL/GenBank/DDBJ whole genome shotgun (WGS) entry which is preliminary data.</text>
</comment>
<evidence type="ECO:0000256" key="7">
    <source>
        <dbReference type="ARBA" id="ARBA00023180"/>
    </source>
</evidence>
<dbReference type="Proteomes" id="UP001159364">
    <property type="component" value="Linkage Group LG09"/>
</dbReference>
<sequence length="478" mass="54090">MGLVKMPGKVLSSVLALCLIALVQGIPTTTDGPFKPVTVPLYDKSFRDFNAEDLPNDYYLLQRKATGFEPEQISVALSANYDSVWISWITGEYQIGYDIKPLDPNTVASVVEFGRSKTKLSHKAHGHSLIYNQLYDSSQDKGDYKLRNYTSGIIHHARLIGLKPNSVYYYRCGDPSREAMSAIKSFRTMPVPGPKSYPERIAIVGDLGLTYNTTSTIDHMVRNNPDVIVMLGDVTYADLYLSNGTGYKSPQEISNFVDTTYQPRWDYWGRYMEPVISKIPMMFLEGNHDVEKQAGNKKLVAYTSRYGFPSSPLYYSFNAGADQYKWLKKDLAKVDRKVTPWLVVSWHTTWYATYVIHYREGECMRIEMEELLYKYGVDIVFAAHVHAYERSNRVYNYTLDPCGPVHITIGDGGNREVLPVEHADEPGKCPNLSGVGCAFKFTSGPAKGKYCWDRQPEYSAFRDSSFGHGILESIFHIA</sequence>
<dbReference type="EC" id="3.1.3.2" evidence="8"/>
<dbReference type="InterPro" id="IPR041792">
    <property type="entry name" value="MPP_PAP"/>
</dbReference>
<evidence type="ECO:0000256" key="1">
    <source>
        <dbReference type="ARBA" id="ARBA00000032"/>
    </source>
</evidence>
<comment type="similarity">
    <text evidence="3 8">Belongs to the metallophosphoesterase superfamily. Purple acid phosphatase family.</text>
</comment>
<gene>
    <name evidence="11" type="ORF">K2173_019327</name>
</gene>
<evidence type="ECO:0000313" key="11">
    <source>
        <dbReference type="EMBL" id="KAJ8755529.1"/>
    </source>
</evidence>
<dbReference type="Gene3D" id="3.60.21.10">
    <property type="match status" value="1"/>
</dbReference>
<evidence type="ECO:0000256" key="4">
    <source>
        <dbReference type="ARBA" id="ARBA00022729"/>
    </source>
</evidence>
<accession>A0AAV8SUA3</accession>
<feature type="domain" description="Calcineurin-like phosphoesterase" evidence="9">
    <location>
        <begin position="200"/>
        <end position="388"/>
    </location>
</feature>
<reference evidence="11 12" key="1">
    <citation type="submission" date="2021-09" db="EMBL/GenBank/DDBJ databases">
        <title>Genomic insights and catalytic innovation underlie evolution of tropane alkaloids biosynthesis.</title>
        <authorList>
            <person name="Wang Y.-J."/>
            <person name="Tian T."/>
            <person name="Huang J.-P."/>
            <person name="Huang S.-X."/>
        </authorList>
    </citation>
    <scope>NUCLEOTIDE SEQUENCE [LARGE SCALE GENOMIC DNA]</scope>
    <source>
        <strain evidence="11">KIB-2018</strain>
        <tissue evidence="11">Leaf</tissue>
    </source>
</reference>
<dbReference type="Pfam" id="PF00149">
    <property type="entry name" value="Metallophos"/>
    <property type="match status" value="1"/>
</dbReference>
<evidence type="ECO:0000256" key="8">
    <source>
        <dbReference type="RuleBase" id="RU361203"/>
    </source>
</evidence>
<dbReference type="PANTHER" id="PTHR22953:SF15">
    <property type="entry name" value="PURPLE ACID PHOSPHATASE 13"/>
    <property type="match status" value="1"/>
</dbReference>
<keyword evidence="5 8" id="KW-0378">Hydrolase</keyword>
<dbReference type="InterPro" id="IPR029052">
    <property type="entry name" value="Metallo-depent_PP-like"/>
</dbReference>
<dbReference type="PANTHER" id="PTHR22953">
    <property type="entry name" value="ACID PHOSPHATASE RELATED"/>
    <property type="match status" value="1"/>
</dbReference>